<dbReference type="InterPro" id="IPR036291">
    <property type="entry name" value="NAD(P)-bd_dom_sf"/>
</dbReference>
<name>A0A423WV40_9PEZI</name>
<dbReference type="Pfam" id="PF08240">
    <property type="entry name" value="ADH_N"/>
    <property type="match status" value="1"/>
</dbReference>
<dbReference type="Gene3D" id="3.90.180.10">
    <property type="entry name" value="Medium-chain alcohol dehydrogenases, catalytic domain"/>
    <property type="match status" value="1"/>
</dbReference>
<comment type="caution">
    <text evidence="2">The sequence shown here is derived from an EMBL/GenBank/DDBJ whole genome shotgun (WGS) entry which is preliminary data.</text>
</comment>
<dbReference type="STRING" id="356882.A0A423WV40"/>
<evidence type="ECO:0000259" key="1">
    <source>
        <dbReference type="SMART" id="SM00829"/>
    </source>
</evidence>
<keyword evidence="3" id="KW-1185">Reference proteome</keyword>
<sequence length="345" mass="36539">MAPSTMKQWSISGTEKGFDGLEYGDVQVPKVGENDVLVKIQGASLNYRDLIIPMGQYPFPTKFPVAAGSDGAGEVVEVGSRVSRFQPGDKVVTLFNQGHQFGAVDMAAAGTGLGGVLDGTLRQYGVFNENGLSHAPKNLNPLETATLTCAGLTAWNALYGLKPLRPGQWVLVQGTGGVSIFGLQFAKAAGARVIATTSSAAKAETLRKLGADHVINYVEDPNWGATAKKLTPGGEGVDHIVEVGGAGTLEQSCAAIKFEGVISIIGFLGGGKPKTTALDCLIHVCTFRGVYVGSRQLLEDMVAAIEANDIHPVVDDKVFTLEQAKEAYQYMWDKKHFGKVAIKIE</sequence>
<reference evidence="2 3" key="1">
    <citation type="submission" date="2015-09" db="EMBL/GenBank/DDBJ databases">
        <title>Host preference determinants of Valsa canker pathogens revealed by comparative genomics.</title>
        <authorList>
            <person name="Yin Z."/>
            <person name="Huang L."/>
        </authorList>
    </citation>
    <scope>NUCLEOTIDE SEQUENCE [LARGE SCALE GENOMIC DNA]</scope>
    <source>
        <strain evidence="2 3">03-1</strain>
    </source>
</reference>
<dbReference type="InterPro" id="IPR013149">
    <property type="entry name" value="ADH-like_C"/>
</dbReference>
<dbReference type="InterPro" id="IPR020843">
    <property type="entry name" value="ER"/>
</dbReference>
<proteinExistence type="predicted"/>
<dbReference type="OrthoDB" id="9930022at2759"/>
<protein>
    <recommendedName>
        <fullName evidence="1">Enoyl reductase (ER) domain-containing protein</fullName>
    </recommendedName>
</protein>
<evidence type="ECO:0000313" key="2">
    <source>
        <dbReference type="EMBL" id="ROW07220.1"/>
    </source>
</evidence>
<dbReference type="SUPFAM" id="SSF50129">
    <property type="entry name" value="GroES-like"/>
    <property type="match status" value="1"/>
</dbReference>
<dbReference type="InterPro" id="IPR011032">
    <property type="entry name" value="GroES-like_sf"/>
</dbReference>
<dbReference type="InterPro" id="IPR013154">
    <property type="entry name" value="ADH-like_N"/>
</dbReference>
<gene>
    <name evidence="2" type="ORF">VMCG_03814</name>
</gene>
<dbReference type="CDD" id="cd08276">
    <property type="entry name" value="MDR7"/>
    <property type="match status" value="1"/>
</dbReference>
<dbReference type="GO" id="GO:0016491">
    <property type="term" value="F:oxidoreductase activity"/>
    <property type="evidence" value="ECO:0007669"/>
    <property type="project" value="InterPro"/>
</dbReference>
<dbReference type="AlphaFoldDB" id="A0A423WV40"/>
<dbReference type="Pfam" id="PF00107">
    <property type="entry name" value="ADH_zinc_N"/>
    <property type="match status" value="1"/>
</dbReference>
<dbReference type="InterPro" id="IPR052711">
    <property type="entry name" value="Zinc_ADH-like"/>
</dbReference>
<dbReference type="SMART" id="SM00829">
    <property type="entry name" value="PKS_ER"/>
    <property type="match status" value="1"/>
</dbReference>
<feature type="domain" description="Enoyl reductase (ER)" evidence="1">
    <location>
        <begin position="17"/>
        <end position="342"/>
    </location>
</feature>
<dbReference type="PANTHER" id="PTHR45033:SF2">
    <property type="entry name" value="ZINC-TYPE ALCOHOL DEHYDROGENASE-LIKE PROTEIN C1773.06C"/>
    <property type="match status" value="1"/>
</dbReference>
<dbReference type="Gene3D" id="3.40.50.720">
    <property type="entry name" value="NAD(P)-binding Rossmann-like Domain"/>
    <property type="match status" value="1"/>
</dbReference>
<evidence type="ECO:0000313" key="3">
    <source>
        <dbReference type="Proteomes" id="UP000283895"/>
    </source>
</evidence>
<dbReference type="SUPFAM" id="SSF51735">
    <property type="entry name" value="NAD(P)-binding Rossmann-fold domains"/>
    <property type="match status" value="1"/>
</dbReference>
<dbReference type="Proteomes" id="UP000283895">
    <property type="component" value="Unassembled WGS sequence"/>
</dbReference>
<organism evidence="2 3">
    <name type="scientific">Cytospora schulzeri</name>
    <dbReference type="NCBI Taxonomy" id="448051"/>
    <lineage>
        <taxon>Eukaryota</taxon>
        <taxon>Fungi</taxon>
        <taxon>Dikarya</taxon>
        <taxon>Ascomycota</taxon>
        <taxon>Pezizomycotina</taxon>
        <taxon>Sordariomycetes</taxon>
        <taxon>Sordariomycetidae</taxon>
        <taxon>Diaporthales</taxon>
        <taxon>Cytosporaceae</taxon>
        <taxon>Cytospora</taxon>
    </lineage>
</organism>
<dbReference type="PANTHER" id="PTHR45033">
    <property type="match status" value="1"/>
</dbReference>
<dbReference type="EMBL" id="LKEA01000008">
    <property type="protein sequence ID" value="ROW07220.1"/>
    <property type="molecule type" value="Genomic_DNA"/>
</dbReference>
<accession>A0A423WV40</accession>